<name>A0A7Y6ET63_9BACL</name>
<sequence length="94" mass="10981">MKTVAHSPFRFSGNFEESITFKFPRVATSLFIENNGDARIRFRTSVDGKHFNEFTLPIGRSFDEILAPFTELTVEIDRDWDVEQHITFYGFVRS</sequence>
<evidence type="ECO:0000313" key="1">
    <source>
        <dbReference type="EMBL" id="NUU74246.1"/>
    </source>
</evidence>
<protein>
    <submittedName>
        <fullName evidence="1">Uncharacterized protein</fullName>
    </submittedName>
</protein>
<accession>A0A7Y6ET63</accession>
<dbReference type="Proteomes" id="UP000526125">
    <property type="component" value="Unassembled WGS sequence"/>
</dbReference>
<dbReference type="EMBL" id="JABMCB010000134">
    <property type="protein sequence ID" value="NUU74246.1"/>
    <property type="molecule type" value="Genomic_DNA"/>
</dbReference>
<comment type="caution">
    <text evidence="1">The sequence shown here is derived from an EMBL/GenBank/DDBJ whole genome shotgun (WGS) entry which is preliminary data.</text>
</comment>
<proteinExistence type="predicted"/>
<dbReference type="RefSeq" id="WP_175394180.1">
    <property type="nucleotide sequence ID" value="NZ_JABMCB010000134.1"/>
</dbReference>
<gene>
    <name evidence="1" type="ORF">HP552_03030</name>
</gene>
<dbReference type="AlphaFoldDB" id="A0A7Y6ET63"/>
<reference evidence="1 2" key="1">
    <citation type="submission" date="2020-05" db="EMBL/GenBank/DDBJ databases">
        <title>Genome Sequencing of Type Strains.</title>
        <authorList>
            <person name="Lemaire J.F."/>
            <person name="Inderbitzin P."/>
            <person name="Gregorio O.A."/>
            <person name="Collins S.B."/>
            <person name="Wespe N."/>
            <person name="Knight-Connoni V."/>
        </authorList>
    </citation>
    <scope>NUCLEOTIDE SEQUENCE [LARGE SCALE GENOMIC DNA]</scope>
    <source>
        <strain evidence="1 2">LMG 21957</strain>
    </source>
</reference>
<keyword evidence="2" id="KW-1185">Reference proteome</keyword>
<organism evidence="1 2">
    <name type="scientific">Paenibacillus xylanilyticus</name>
    <dbReference type="NCBI Taxonomy" id="248903"/>
    <lineage>
        <taxon>Bacteria</taxon>
        <taxon>Bacillati</taxon>
        <taxon>Bacillota</taxon>
        <taxon>Bacilli</taxon>
        <taxon>Bacillales</taxon>
        <taxon>Paenibacillaceae</taxon>
        <taxon>Paenibacillus</taxon>
    </lineage>
</organism>
<evidence type="ECO:0000313" key="2">
    <source>
        <dbReference type="Proteomes" id="UP000526125"/>
    </source>
</evidence>